<accession>A0A090LIP1</accession>
<keyword evidence="3" id="KW-1185">Reference proteome</keyword>
<dbReference type="WBParaSite" id="SRAE_2000425600.1">
    <property type="protein sequence ID" value="SRAE_2000425600.1"/>
    <property type="gene ID" value="WBGene00264485"/>
</dbReference>
<reference evidence="2 3" key="1">
    <citation type="submission" date="2014-09" db="EMBL/GenBank/DDBJ databases">
        <authorList>
            <person name="Martin A.A."/>
        </authorList>
    </citation>
    <scope>NUCLEOTIDE SEQUENCE</scope>
    <source>
        <strain evidence="3">ED321</strain>
        <strain evidence="2">ED321 Heterogonic</strain>
    </source>
</reference>
<dbReference type="EMBL" id="LN609529">
    <property type="protein sequence ID" value="CEF69608.1"/>
    <property type="molecule type" value="Genomic_DNA"/>
</dbReference>
<dbReference type="Proteomes" id="UP000035682">
    <property type="component" value="Unplaced"/>
</dbReference>
<evidence type="ECO:0000313" key="2">
    <source>
        <dbReference type="EMBL" id="CEF69608.1"/>
    </source>
</evidence>
<evidence type="ECO:0000313" key="5">
    <source>
        <dbReference type="WormBase" id="SRAE_2000425600"/>
    </source>
</evidence>
<dbReference type="AlphaFoldDB" id="A0A090LIP1"/>
<dbReference type="WormBase" id="SRAE_2000425600">
    <property type="protein sequence ID" value="SRP10569"/>
    <property type="gene ID" value="WBGene00264485"/>
</dbReference>
<evidence type="ECO:0000256" key="1">
    <source>
        <dbReference type="SAM" id="Phobius"/>
    </source>
</evidence>
<sequence>MIFKLSKAPTKIYVIIIAILWLVTTIIGVSIILGTYLNLYKNIKSDVDVAIEKFNKISDIFKETKSLTDSLHEIETKITGGNFWLNLVEKNFNIVKEFSNILLSDNTKNLISNVQNNPTLETFDAITKSFEEDITIFISTWQKKIEGFDDIGYLYTNAVDVVDDMYKGLNSLIKDIKVIFGELTLSDKLKIVIDNIKENIIPIVALKEKYKNKISLMFIKELKKKGASVTIEKNDIDDGLILVIHGCYHFEIKTTVENGFQSLINSLKEQLTVDNLKKKFLYNHDVSVSVKQDGSDGETIEICPAWGRNQRTFIILLGILIEKINIAKFIISGSLLLIVIISFIPMVITLSHATRRTLTPAGKKYYGIEVPQHADASTVLSVIIFFIGYLLAFGISIINVLFTVKKVDENINVSK</sequence>
<organism evidence="2">
    <name type="scientific">Strongyloides ratti</name>
    <name type="common">Parasitic roundworm</name>
    <dbReference type="NCBI Taxonomy" id="34506"/>
    <lineage>
        <taxon>Eukaryota</taxon>
        <taxon>Metazoa</taxon>
        <taxon>Ecdysozoa</taxon>
        <taxon>Nematoda</taxon>
        <taxon>Chromadorea</taxon>
        <taxon>Rhabditida</taxon>
        <taxon>Tylenchina</taxon>
        <taxon>Panagrolaimomorpha</taxon>
        <taxon>Strongyloidoidea</taxon>
        <taxon>Strongyloididae</taxon>
        <taxon>Strongyloides</taxon>
    </lineage>
</organism>
<dbReference type="CTD" id="36381978"/>
<keyword evidence="1" id="KW-1133">Transmembrane helix</keyword>
<proteinExistence type="predicted"/>
<protein>
    <submittedName>
        <fullName evidence="2 4">Uncharacterized protein</fullName>
    </submittedName>
</protein>
<gene>
    <name evidence="2 4 5" type="ORF">SRAE_2000425600</name>
</gene>
<evidence type="ECO:0000313" key="3">
    <source>
        <dbReference type="Proteomes" id="UP000035682"/>
    </source>
</evidence>
<feature type="transmembrane region" description="Helical" evidence="1">
    <location>
        <begin position="329"/>
        <end position="348"/>
    </location>
</feature>
<feature type="transmembrane region" description="Helical" evidence="1">
    <location>
        <begin position="379"/>
        <end position="402"/>
    </location>
</feature>
<keyword evidence="1" id="KW-0472">Membrane</keyword>
<feature type="transmembrane region" description="Helical" evidence="1">
    <location>
        <begin position="12"/>
        <end position="37"/>
    </location>
</feature>
<keyword evidence="1" id="KW-0812">Transmembrane</keyword>
<dbReference type="RefSeq" id="XP_024508807.1">
    <property type="nucleotide sequence ID" value="XM_024643103.1"/>
</dbReference>
<name>A0A090LIP1_STRRB</name>
<dbReference type="GeneID" id="36381978"/>
<reference evidence="4" key="2">
    <citation type="submission" date="2020-12" db="UniProtKB">
        <authorList>
            <consortium name="WormBaseParasite"/>
        </authorList>
    </citation>
    <scope>IDENTIFICATION</scope>
</reference>
<evidence type="ECO:0000313" key="4">
    <source>
        <dbReference type="WBParaSite" id="SRAE_2000425600.1"/>
    </source>
</evidence>